<dbReference type="RefSeq" id="WP_184260969.1">
    <property type="nucleotide sequence ID" value="NZ_JACHIH010000031.1"/>
</dbReference>
<organism evidence="2 3">
    <name type="scientific">Rhodopseudomonas rhenobacensis</name>
    <dbReference type="NCBI Taxonomy" id="87461"/>
    <lineage>
        <taxon>Bacteria</taxon>
        <taxon>Pseudomonadati</taxon>
        <taxon>Pseudomonadota</taxon>
        <taxon>Alphaproteobacteria</taxon>
        <taxon>Hyphomicrobiales</taxon>
        <taxon>Nitrobacteraceae</taxon>
        <taxon>Rhodopseudomonas</taxon>
    </lineage>
</organism>
<keyword evidence="3" id="KW-1185">Reference proteome</keyword>
<evidence type="ECO:0000313" key="3">
    <source>
        <dbReference type="Proteomes" id="UP000542353"/>
    </source>
</evidence>
<protein>
    <submittedName>
        <fullName evidence="2">Uncharacterized protein</fullName>
    </submittedName>
</protein>
<proteinExistence type="predicted"/>
<reference evidence="2 3" key="1">
    <citation type="submission" date="2020-08" db="EMBL/GenBank/DDBJ databases">
        <title>Genomic Encyclopedia of Type Strains, Phase IV (KMG-IV): sequencing the most valuable type-strain genomes for metagenomic binning, comparative biology and taxonomic classification.</title>
        <authorList>
            <person name="Goeker M."/>
        </authorList>
    </citation>
    <scope>NUCLEOTIDE SEQUENCE [LARGE SCALE GENOMIC DNA]</scope>
    <source>
        <strain evidence="2 3">DSM 12706</strain>
    </source>
</reference>
<accession>A0A7W8E0P8</accession>
<name>A0A7W8E0P8_9BRAD</name>
<evidence type="ECO:0000313" key="2">
    <source>
        <dbReference type="EMBL" id="MBB5049142.1"/>
    </source>
</evidence>
<comment type="caution">
    <text evidence="2">The sequence shown here is derived from an EMBL/GenBank/DDBJ whole genome shotgun (WGS) entry which is preliminary data.</text>
</comment>
<dbReference type="Proteomes" id="UP000542353">
    <property type="component" value="Unassembled WGS sequence"/>
</dbReference>
<evidence type="ECO:0000256" key="1">
    <source>
        <dbReference type="SAM" id="MobiDB-lite"/>
    </source>
</evidence>
<dbReference type="EMBL" id="JACHIH010000031">
    <property type="protein sequence ID" value="MBB5049142.1"/>
    <property type="molecule type" value="Genomic_DNA"/>
</dbReference>
<dbReference type="AlphaFoldDB" id="A0A7W8E0P8"/>
<gene>
    <name evidence="2" type="ORF">HNR60_003916</name>
</gene>
<feature type="region of interest" description="Disordered" evidence="1">
    <location>
        <begin position="70"/>
        <end position="90"/>
    </location>
</feature>
<sequence length="90" mass="9786">MITAADFQDLLDRLGEDLESWPVPQRQAAAELLRQSGEARAMLDQAGLLRRALASEPVRAGAALTERIMRGIQPDPAPAAEPPQSLRSRV</sequence>